<dbReference type="GO" id="GO:0044611">
    <property type="term" value="C:nuclear pore inner ring"/>
    <property type="evidence" value="ECO:0007669"/>
    <property type="project" value="TreeGrafter"/>
</dbReference>
<dbReference type="PANTHER" id="PTHR31431">
    <property type="entry name" value="NUCLEOPORIN NUP188 HOMOLOG"/>
    <property type="match status" value="1"/>
</dbReference>
<organism evidence="1 2">
    <name type="scientific">Malus domestica</name>
    <name type="common">Apple</name>
    <name type="synonym">Pyrus malus</name>
    <dbReference type="NCBI Taxonomy" id="3750"/>
    <lineage>
        <taxon>Eukaryota</taxon>
        <taxon>Viridiplantae</taxon>
        <taxon>Streptophyta</taxon>
        <taxon>Embryophyta</taxon>
        <taxon>Tracheophyta</taxon>
        <taxon>Spermatophyta</taxon>
        <taxon>Magnoliopsida</taxon>
        <taxon>eudicotyledons</taxon>
        <taxon>Gunneridae</taxon>
        <taxon>Pentapetalae</taxon>
        <taxon>rosids</taxon>
        <taxon>fabids</taxon>
        <taxon>Rosales</taxon>
        <taxon>Rosaceae</taxon>
        <taxon>Amygdaloideae</taxon>
        <taxon>Maleae</taxon>
        <taxon>Malus</taxon>
    </lineage>
</organism>
<name>A0A498JUL1_MALDO</name>
<dbReference type="PANTHER" id="PTHR31431:SF1">
    <property type="entry name" value="NUCLEOPORIN NUP188"/>
    <property type="match status" value="1"/>
</dbReference>
<dbReference type="STRING" id="3750.A0A498JUL1"/>
<protein>
    <submittedName>
        <fullName evidence="1">Uncharacterized protein</fullName>
    </submittedName>
</protein>
<dbReference type="Proteomes" id="UP000290289">
    <property type="component" value="Chromosome 5"/>
</dbReference>
<gene>
    <name evidence="1" type="ORF">DVH24_009938</name>
</gene>
<dbReference type="InterPro" id="IPR044840">
    <property type="entry name" value="Nup188"/>
</dbReference>
<accession>A0A498JUL1</accession>
<keyword evidence="2" id="KW-1185">Reference proteome</keyword>
<dbReference type="GO" id="GO:0006405">
    <property type="term" value="P:RNA export from nucleus"/>
    <property type="evidence" value="ECO:0007669"/>
    <property type="project" value="TreeGrafter"/>
</dbReference>
<dbReference type="EMBL" id="RDQH01000331">
    <property type="protein sequence ID" value="RXH97613.1"/>
    <property type="molecule type" value="Genomic_DNA"/>
</dbReference>
<dbReference type="GO" id="GO:0017056">
    <property type="term" value="F:structural constituent of nuclear pore"/>
    <property type="evidence" value="ECO:0007669"/>
    <property type="project" value="InterPro"/>
</dbReference>
<proteinExistence type="predicted"/>
<sequence length="2051" mass="229281">MASPKSIDASLWWDSFSLLLTELENASLSSDLPPILVKKLTENHAWFVDTVSRFKPPNENSREALNSQQVKIGSHQLNIKPELKDKALKVSSYLCLDEVQSYILVERSLENKDVALDSILHEYFYAVIIHYYVERQCLLKCTRSILTHALSLESVSGDGNAIKKEALKLITDGLEVKLINVLQVLFSSSHPEQMDLDLFTLWAEETLIEDNLVLDILFLAYYESFCTCNGERWKTLCLLYKGTLSGSYNFENLAVSTEALRSSYQTKVQLLLILIETLDLESLLQMVHDAIPFRQGTFVFTLADVQEMEAIISTFNAFETKEAGPLILAWAVFLCLISSLPGSEESNVLMEIDHVGYVRQAFEAASLSYCVEILQSDVLKESDGPADGYHSVLRTFISAFIASYEINLQLEDKSLKLILDILCKIYQGEESLCIQFWDRESFIDGPIRCLLCNLEGEFPFRTVELVRFLSSLCEGTWPAECVYNFLDKSVGISSLVEINNGSVGEDMSQIVETHLPLLVPGFEGLVIPSKTCGHVLRLVSGNTALVRWEYKQSGVLVLLMRLSQELYFDRNDEALLILDLFRRMVTFNTAVCFALMDIWSSSHFQSTDMGGQIESNMRLVEIICTLVRKLSPTSGGAALMSVGINILAKMLRWFVLFWWILVHCVCNFALIVTSSPSRVSELALKANIFDFSNGRNDPSSGSWFLSGKLAKMLLIDCEQNDSYCSLTISVLDFTLGLMETGLKNDAVQDLIVFSVQYVLVNHEYWKYKVKHDRWRVTLKGIAVCINACMHTWYRTLFSAPECGFSMLVNCLLMKWKLGVVNVNYGGKAKSNIILLFQVLEVMKKCITSISCSGKLDEAILDRLLSDSSIHSTLFRIVCTTTQALEVGYAIIFLQRLYFSRLVDLTEIEGLQMAICSVLDILFIMLSKFSKDISSSPPFFHQAVFSSATKPFPVVAALVSLISYFRNPGIQVGAARVLSLFLMMADFMQPYLFGSSFGLDDKQIGELRHSISYILLEQSELNEDLFVAAVNLLTSAARYQPAFLVAVLPTKANKDVQLSNGGGVKLPTNDFESEKASAVHAVLHHIERSNNLINSNPRILLNVLNFLRALWQGAGQYTNILECLKSSENFWKKLSGPISIFSSMQAPPPENAETEVEDLSVRYQCQSAILEIIAHDMFLHKKLLHAESFVKQLPESQQNTVRSEKSKAADLEDILSAWCGSSVLGNLTKSLTYCEYDPELYLRAKVAASVITAHVMVNLSIGDAGSLSVSLLEKSRILSNKLRSHPAFSELLAQYSQHGYSAGKEPNYLILSDLYYHLQGELEGREISAGPFKELSRFLIESNVFQTYQHKDDGDLFVTGRETYLFDLKRVRADLGLDLWDYSKWKESKATAETMLHHMKAANSMALLTSSKLSALKALKSVLTVYGDNSLETKSTARQIPDQLVFSCIDHVCQSFHDTVESLAPVPGASEDVFHFLAAQAELLLYLMMYAHKSLPLSVCILVLKTSGSGLKALSDFRALVTGPSDMGVDTAVRLLLMLLLSAVEFSCHKSHLVGARDVASVEVAAKISNVSLSLLPVLCNCTATVEHGTLSLTTTDLILRNFLTPSTWLPIIQNHLQLQRVILKLQDKDSLESVPVIMKFFLTLARVRQGAEMLINYGFLSSLRFLFAEYLDGMSSSVTIDNRNSNSSSEKLEKPQQIWGLGLAVITAMVQSLGDSSACSDLVENVIPYFFSEKAYMISYYLSAPDFPSNDHDKTRPRAQQRQTSLSDLKETEHTLMLMCMLAKHWNSWVKCMKELDSQLREKSIHLLAFISRGTQRLGEPSTLSAPLLCPPVLKEDFDGCKKPSFINSKSGWFALSALSCVSKPKFSSIPTTSTALIMKTQASVNGNHISQSYFSDSIAVQIYRITFLLLKFLSLQAEGAARRAEEVGFVDLDHFPELPTPEILHGLQDQAITIVTELCEANRSNEIQIEVQSICCLLVQIMEMALHLELCVLQIYGIRPVLGRVEDFSKEVKLLIKATKRHAFLKPSVKSLKQIVSVIYPGLLQADEFL</sequence>
<reference evidence="1 2" key="1">
    <citation type="submission" date="2018-10" db="EMBL/GenBank/DDBJ databases">
        <title>A high-quality apple genome assembly.</title>
        <authorList>
            <person name="Hu J."/>
        </authorList>
    </citation>
    <scope>NUCLEOTIDE SEQUENCE [LARGE SCALE GENOMIC DNA]</scope>
    <source>
        <strain evidence="2">cv. HFTH1</strain>
        <tissue evidence="1">Young leaf</tissue>
    </source>
</reference>
<comment type="caution">
    <text evidence="1">The sequence shown here is derived from an EMBL/GenBank/DDBJ whole genome shotgun (WGS) entry which is preliminary data.</text>
</comment>
<dbReference type="GO" id="GO:0006606">
    <property type="term" value="P:protein import into nucleus"/>
    <property type="evidence" value="ECO:0007669"/>
    <property type="project" value="TreeGrafter"/>
</dbReference>
<evidence type="ECO:0000313" key="1">
    <source>
        <dbReference type="EMBL" id="RXH97613.1"/>
    </source>
</evidence>
<evidence type="ECO:0000313" key="2">
    <source>
        <dbReference type="Proteomes" id="UP000290289"/>
    </source>
</evidence>